<organism evidence="10 11">
    <name type="scientific">Brenneria izadpanahii</name>
    <dbReference type="NCBI Taxonomy" id="2722756"/>
    <lineage>
        <taxon>Bacteria</taxon>
        <taxon>Pseudomonadati</taxon>
        <taxon>Pseudomonadota</taxon>
        <taxon>Gammaproteobacteria</taxon>
        <taxon>Enterobacterales</taxon>
        <taxon>Pectobacteriaceae</taxon>
        <taxon>Brenneria</taxon>
    </lineage>
</organism>
<evidence type="ECO:0000256" key="5">
    <source>
        <dbReference type="ARBA" id="ARBA00022692"/>
    </source>
</evidence>
<feature type="transmembrane region" description="Helical" evidence="8">
    <location>
        <begin position="252"/>
        <end position="274"/>
    </location>
</feature>
<evidence type="ECO:0000256" key="8">
    <source>
        <dbReference type="RuleBase" id="RU363032"/>
    </source>
</evidence>
<keyword evidence="11" id="KW-1185">Reference proteome</keyword>
<evidence type="ECO:0000256" key="7">
    <source>
        <dbReference type="ARBA" id="ARBA00023136"/>
    </source>
</evidence>
<gene>
    <name evidence="10" type="ORF">HC231_21215</name>
</gene>
<keyword evidence="6 8" id="KW-1133">Transmembrane helix</keyword>
<dbReference type="EMBL" id="CP050854">
    <property type="protein sequence ID" value="QTF10164.1"/>
    <property type="molecule type" value="Genomic_DNA"/>
</dbReference>
<feature type="transmembrane region" description="Helical" evidence="8">
    <location>
        <begin position="88"/>
        <end position="113"/>
    </location>
</feature>
<feature type="transmembrane region" description="Helical" evidence="8">
    <location>
        <begin position="207"/>
        <end position="232"/>
    </location>
</feature>
<feature type="domain" description="ABC transmembrane type-1" evidence="9">
    <location>
        <begin position="86"/>
        <end position="275"/>
    </location>
</feature>
<dbReference type="PANTHER" id="PTHR43386:SF25">
    <property type="entry name" value="PEPTIDE ABC TRANSPORTER PERMEASE PROTEIN"/>
    <property type="match status" value="1"/>
</dbReference>
<sequence>MSSDPMILPRTPRRAAYRNPWLALPTLLPAAIVALLVLAVFFPSLFTSRTADEMDMAAILQPPDRAHWFGTDPLGRDVFSRVIHGTSLSLSIGVGAMLIACLGGMLFGTLSVLAPAPVRAVLVRLLDIMLSFPDLLLALLVIAVLGRGPENTLLAVGLAGIAGYARLVRSQVLQVRLSGYVEHATALGEHPLYIVARHIIPNTLRPLLIVATIGVGHAILSASALSFLGLGVVPPTAEWGALLADGRNFLDIAPWVSLFPATVVALSVIAITLLGRRLQTILAKGGAS</sequence>
<keyword evidence="4" id="KW-0997">Cell inner membrane</keyword>
<dbReference type="InterPro" id="IPR050366">
    <property type="entry name" value="BP-dependent_transpt_permease"/>
</dbReference>
<dbReference type="PROSITE" id="PS50928">
    <property type="entry name" value="ABC_TM1"/>
    <property type="match status" value="1"/>
</dbReference>
<reference evidence="10 11" key="1">
    <citation type="submission" date="2020-03" db="EMBL/GenBank/DDBJ databases">
        <authorList>
            <person name="Bakhshi Ganjeh M."/>
        </authorList>
    </citation>
    <scope>NUCLEOTIDE SEQUENCE [LARGE SCALE GENOMIC DNA]</scope>
    <source>
        <strain evidence="11">Iran 50</strain>
    </source>
</reference>
<proteinExistence type="inferred from homology"/>
<evidence type="ECO:0000313" key="11">
    <source>
        <dbReference type="Proteomes" id="UP000671960"/>
    </source>
</evidence>
<feature type="transmembrane region" description="Helical" evidence="8">
    <location>
        <begin position="125"/>
        <end position="146"/>
    </location>
</feature>
<evidence type="ECO:0000313" key="10">
    <source>
        <dbReference type="EMBL" id="QTF10164.1"/>
    </source>
</evidence>
<dbReference type="Gene3D" id="1.10.3720.10">
    <property type="entry name" value="MetI-like"/>
    <property type="match status" value="1"/>
</dbReference>
<name>A0ABX7UX27_9GAMM</name>
<evidence type="ECO:0000256" key="1">
    <source>
        <dbReference type="ARBA" id="ARBA00004429"/>
    </source>
</evidence>
<dbReference type="SUPFAM" id="SSF161098">
    <property type="entry name" value="MetI-like"/>
    <property type="match status" value="1"/>
</dbReference>
<keyword evidence="2 8" id="KW-0813">Transport</keyword>
<evidence type="ECO:0000256" key="2">
    <source>
        <dbReference type="ARBA" id="ARBA00022448"/>
    </source>
</evidence>
<dbReference type="Proteomes" id="UP000671960">
    <property type="component" value="Chromosome"/>
</dbReference>
<evidence type="ECO:0000256" key="3">
    <source>
        <dbReference type="ARBA" id="ARBA00022475"/>
    </source>
</evidence>
<dbReference type="RefSeq" id="WP_208228647.1">
    <property type="nucleotide sequence ID" value="NZ_CP050854.1"/>
</dbReference>
<dbReference type="PANTHER" id="PTHR43386">
    <property type="entry name" value="OLIGOPEPTIDE TRANSPORT SYSTEM PERMEASE PROTEIN APPC"/>
    <property type="match status" value="1"/>
</dbReference>
<accession>A0ABX7UX27</accession>
<comment type="similarity">
    <text evidence="8">Belongs to the binding-protein-dependent transport system permease family.</text>
</comment>
<dbReference type="InterPro" id="IPR035906">
    <property type="entry name" value="MetI-like_sf"/>
</dbReference>
<comment type="subcellular location">
    <subcellularLocation>
        <location evidence="1">Cell inner membrane</location>
        <topology evidence="1">Multi-pass membrane protein</topology>
    </subcellularLocation>
    <subcellularLocation>
        <location evidence="8">Cell membrane</location>
        <topology evidence="8">Multi-pass membrane protein</topology>
    </subcellularLocation>
</comment>
<dbReference type="InterPro" id="IPR000515">
    <property type="entry name" value="MetI-like"/>
</dbReference>
<keyword evidence="7 8" id="KW-0472">Membrane</keyword>
<protein>
    <submittedName>
        <fullName evidence="10">ABC transporter permease</fullName>
    </submittedName>
</protein>
<keyword evidence="3" id="KW-1003">Cell membrane</keyword>
<dbReference type="Pfam" id="PF00528">
    <property type="entry name" value="BPD_transp_1"/>
    <property type="match status" value="1"/>
</dbReference>
<keyword evidence="5 8" id="KW-0812">Transmembrane</keyword>
<feature type="transmembrane region" description="Helical" evidence="8">
    <location>
        <begin position="152"/>
        <end position="168"/>
    </location>
</feature>
<evidence type="ECO:0000259" key="9">
    <source>
        <dbReference type="PROSITE" id="PS50928"/>
    </source>
</evidence>
<dbReference type="CDD" id="cd06261">
    <property type="entry name" value="TM_PBP2"/>
    <property type="match status" value="1"/>
</dbReference>
<evidence type="ECO:0000256" key="6">
    <source>
        <dbReference type="ARBA" id="ARBA00022989"/>
    </source>
</evidence>
<feature type="transmembrane region" description="Helical" evidence="8">
    <location>
        <begin position="21"/>
        <end position="46"/>
    </location>
</feature>
<evidence type="ECO:0000256" key="4">
    <source>
        <dbReference type="ARBA" id="ARBA00022519"/>
    </source>
</evidence>